<evidence type="ECO:0000259" key="3">
    <source>
        <dbReference type="Pfam" id="PF17168"/>
    </source>
</evidence>
<evidence type="ECO:0008006" key="6">
    <source>
        <dbReference type="Google" id="ProtNLM"/>
    </source>
</evidence>
<dbReference type="PANTHER" id="PTHR31987">
    <property type="entry name" value="GLUTAMINASE A-RELATED"/>
    <property type="match status" value="1"/>
</dbReference>
<dbReference type="AlphaFoldDB" id="A0AAN7YMG0"/>
<feature type="signal peptide" evidence="1">
    <location>
        <begin position="1"/>
        <end position="15"/>
    </location>
</feature>
<evidence type="ECO:0000256" key="1">
    <source>
        <dbReference type="SAM" id="SignalP"/>
    </source>
</evidence>
<feature type="chain" id="PRO_5042896156" description="Glutaminase" evidence="1">
    <location>
        <begin position="16"/>
        <end position="688"/>
    </location>
</feature>
<comment type="caution">
    <text evidence="4">The sequence shown here is derived from an EMBL/GenBank/DDBJ whole genome shotgun (WGS) entry which is preliminary data.</text>
</comment>
<dbReference type="PANTHER" id="PTHR31987:SF14">
    <property type="entry name" value="PUTATIVE (AFU_ORTHOLOGUE AFUA_6G09910)-RELATED"/>
    <property type="match status" value="1"/>
</dbReference>
<dbReference type="Proteomes" id="UP001310890">
    <property type="component" value="Unassembled WGS sequence"/>
</dbReference>
<keyword evidence="1" id="KW-0732">Signal</keyword>
<dbReference type="Pfam" id="PF16335">
    <property type="entry name" value="GtaA_6_Hairpin"/>
    <property type="match status" value="1"/>
</dbReference>
<evidence type="ECO:0000259" key="2">
    <source>
        <dbReference type="Pfam" id="PF16335"/>
    </source>
</evidence>
<dbReference type="Pfam" id="PF17168">
    <property type="entry name" value="DUF5127"/>
    <property type="match status" value="1"/>
</dbReference>
<name>A0AAN7YMG0_9PEZI</name>
<evidence type="ECO:0000313" key="4">
    <source>
        <dbReference type="EMBL" id="KAK5116690.1"/>
    </source>
</evidence>
<dbReference type="InterPro" id="IPR032514">
    <property type="entry name" value="GtaA_central"/>
</dbReference>
<dbReference type="InterPro" id="IPR052743">
    <property type="entry name" value="Glutaminase_GtaA"/>
</dbReference>
<sequence>MLLSLLPLLVQLVQCTAIFVPVQPPSYPLAVRNPYLNAWVPGDQVYNLPYTSAQFWNGVNLTWSVIARVNEQSYSLFGVPSLGPGVQAAVLEKAEYTATHSTFFLTAGEAFFVLDFLSPISPANLTRQSTSYSYLTVSASPNGGARPKVSVYTDMDNTWIGQFSTAVQLSWDWKLSADTSAFSVTPQGVDDFTEVNDIAQWGTAVYCGRPTGSMPLSLAVGEVNHIRADHAANGTLEGSSWDWVANSVMAYSQDMGTVTAPINTTFAIGYLRTPALYYDYQERSTYFEAACRDEGCGCTAVLDDFAAADAEARTLDAELTSRATAAGGSKYSDIVTLSARQAFGAMDITIPSLTLDTSNVMAFVKEISSDGNVNTIDVIYPMPPMLYVMAPNYIRMLLEPNMEYLATGAWPDNFPVHDIGSNYPNATGHNDGKAEYMPAETTGDLLTLACMYASATGDNYWFSRFASLFQTYADYLVAHGLHAAPQMSSDDSLGVIANQTGLGIKSAIALNAYGVMSGQSNYSDLGRAWAKTIYNDQLGTDAKQTHFTCIYGEDNSWGLQYNLFQDALLDLQTFPTEAYAMQTKYYRSVRMKAGLPLNSLVDWGKTDWMSFGAATAMASGVANEGVRDMFVNDIHAFISNGQNAVPFSDKFHVQQNGSFDAGKWDQYRNRPVVGGHFALLAMGGAGQF</sequence>
<proteinExistence type="predicted"/>
<reference evidence="4" key="1">
    <citation type="submission" date="2023-08" db="EMBL/GenBank/DDBJ databases">
        <title>Black Yeasts Isolated from many extreme environments.</title>
        <authorList>
            <person name="Coleine C."/>
            <person name="Stajich J.E."/>
            <person name="Selbmann L."/>
        </authorList>
    </citation>
    <scope>NUCLEOTIDE SEQUENCE</scope>
    <source>
        <strain evidence="4">CCFEE 5401</strain>
    </source>
</reference>
<dbReference type="InterPro" id="IPR033433">
    <property type="entry name" value="GtaA_N"/>
</dbReference>
<feature type="domain" description="Glutaminase A central" evidence="2">
    <location>
        <begin position="328"/>
        <end position="680"/>
    </location>
</feature>
<accession>A0AAN7YMG0</accession>
<protein>
    <recommendedName>
        <fullName evidence="6">Glutaminase</fullName>
    </recommendedName>
</protein>
<evidence type="ECO:0000313" key="5">
    <source>
        <dbReference type="Proteomes" id="UP001310890"/>
    </source>
</evidence>
<feature type="domain" description="Glutaminase A N-terminal" evidence="3">
    <location>
        <begin position="99"/>
        <end position="321"/>
    </location>
</feature>
<gene>
    <name evidence="4" type="ORF">LTR62_007364</name>
</gene>
<dbReference type="EMBL" id="JAVRRL010000007">
    <property type="protein sequence ID" value="KAK5116690.1"/>
    <property type="molecule type" value="Genomic_DNA"/>
</dbReference>
<organism evidence="4 5">
    <name type="scientific">Meristemomyces frigidus</name>
    <dbReference type="NCBI Taxonomy" id="1508187"/>
    <lineage>
        <taxon>Eukaryota</taxon>
        <taxon>Fungi</taxon>
        <taxon>Dikarya</taxon>
        <taxon>Ascomycota</taxon>
        <taxon>Pezizomycotina</taxon>
        <taxon>Dothideomycetes</taxon>
        <taxon>Dothideomycetidae</taxon>
        <taxon>Mycosphaerellales</taxon>
        <taxon>Teratosphaeriaceae</taxon>
        <taxon>Meristemomyces</taxon>
    </lineage>
</organism>